<protein>
    <submittedName>
        <fullName evidence="3">Zinc finger BED domain-containing protein RICESLEEPER 2</fullName>
    </submittedName>
</protein>
<evidence type="ECO:0000259" key="2">
    <source>
        <dbReference type="Pfam" id="PF05699"/>
    </source>
</evidence>
<reference evidence="3" key="1">
    <citation type="journal article" date="2022" name="Int. J. Mol. Sci.">
        <title>Draft Genome of Tanacetum Coccineum: Genomic Comparison of Closely Related Tanacetum-Family Plants.</title>
        <authorList>
            <person name="Yamashiro T."/>
            <person name="Shiraishi A."/>
            <person name="Nakayama K."/>
            <person name="Satake H."/>
        </authorList>
    </citation>
    <scope>NUCLEOTIDE SEQUENCE</scope>
</reference>
<evidence type="ECO:0000313" key="4">
    <source>
        <dbReference type="Proteomes" id="UP001151760"/>
    </source>
</evidence>
<evidence type="ECO:0000256" key="1">
    <source>
        <dbReference type="SAM" id="MobiDB-lite"/>
    </source>
</evidence>
<sequence length="122" mass="13751">MFSILSRMAMDLISVQATSVAFESDFSTSGRVLSIRRTRLTLASLEMCMCLKDHLDATERIQHTSNLENALNFEEDILDEEVQENEATSLFDEEIVLDEAANEARSNGSSYRGEEFDMTLSD</sequence>
<evidence type="ECO:0000313" key="3">
    <source>
        <dbReference type="EMBL" id="GJT74275.1"/>
    </source>
</evidence>
<dbReference type="InterPro" id="IPR008906">
    <property type="entry name" value="HATC_C_dom"/>
</dbReference>
<dbReference type="Pfam" id="PF05699">
    <property type="entry name" value="Dimer_Tnp_hAT"/>
    <property type="match status" value="1"/>
</dbReference>
<organism evidence="3 4">
    <name type="scientific">Tanacetum coccineum</name>
    <dbReference type="NCBI Taxonomy" id="301880"/>
    <lineage>
        <taxon>Eukaryota</taxon>
        <taxon>Viridiplantae</taxon>
        <taxon>Streptophyta</taxon>
        <taxon>Embryophyta</taxon>
        <taxon>Tracheophyta</taxon>
        <taxon>Spermatophyta</taxon>
        <taxon>Magnoliopsida</taxon>
        <taxon>eudicotyledons</taxon>
        <taxon>Gunneridae</taxon>
        <taxon>Pentapetalae</taxon>
        <taxon>asterids</taxon>
        <taxon>campanulids</taxon>
        <taxon>Asterales</taxon>
        <taxon>Asteraceae</taxon>
        <taxon>Asteroideae</taxon>
        <taxon>Anthemideae</taxon>
        <taxon>Anthemidinae</taxon>
        <taxon>Tanacetum</taxon>
    </lineage>
</organism>
<feature type="domain" description="HAT C-terminal dimerisation" evidence="2">
    <location>
        <begin position="2"/>
        <end position="54"/>
    </location>
</feature>
<feature type="region of interest" description="Disordered" evidence="1">
    <location>
        <begin position="103"/>
        <end position="122"/>
    </location>
</feature>
<proteinExistence type="predicted"/>
<dbReference type="InterPro" id="IPR012337">
    <property type="entry name" value="RNaseH-like_sf"/>
</dbReference>
<gene>
    <name evidence="3" type="ORF">Tco_1041000</name>
</gene>
<reference evidence="3" key="2">
    <citation type="submission" date="2022-01" db="EMBL/GenBank/DDBJ databases">
        <authorList>
            <person name="Yamashiro T."/>
            <person name="Shiraishi A."/>
            <person name="Satake H."/>
            <person name="Nakayama K."/>
        </authorList>
    </citation>
    <scope>NUCLEOTIDE SEQUENCE</scope>
</reference>
<accession>A0ABQ5GFL9</accession>
<keyword evidence="4" id="KW-1185">Reference proteome</keyword>
<comment type="caution">
    <text evidence="3">The sequence shown here is derived from an EMBL/GenBank/DDBJ whole genome shotgun (WGS) entry which is preliminary data.</text>
</comment>
<dbReference type="PANTHER" id="PTHR23272:SF190">
    <property type="entry name" value="ZINC FINGER, BED-TYPE-RELATED"/>
    <property type="match status" value="1"/>
</dbReference>
<dbReference type="SUPFAM" id="SSF53098">
    <property type="entry name" value="Ribonuclease H-like"/>
    <property type="match status" value="1"/>
</dbReference>
<dbReference type="EMBL" id="BQNB010018427">
    <property type="protein sequence ID" value="GJT74275.1"/>
    <property type="molecule type" value="Genomic_DNA"/>
</dbReference>
<name>A0ABQ5GFL9_9ASTR</name>
<dbReference type="Proteomes" id="UP001151760">
    <property type="component" value="Unassembled WGS sequence"/>
</dbReference>
<dbReference type="PANTHER" id="PTHR23272">
    <property type="entry name" value="BED FINGER-RELATED"/>
    <property type="match status" value="1"/>
</dbReference>